<name>A0ABY7U832_9CORY</name>
<keyword evidence="1" id="KW-1133">Transmembrane helix</keyword>
<dbReference type="RefSeq" id="WP_022862308.1">
    <property type="nucleotide sequence ID" value="NZ_ATVG01000001.1"/>
</dbReference>
<gene>
    <name evidence="2" type="ORF">CMASS_07010</name>
</gene>
<evidence type="ECO:0000313" key="2">
    <source>
        <dbReference type="EMBL" id="WCZ32836.1"/>
    </source>
</evidence>
<accession>A0ABY7U832</accession>
<dbReference type="EMBL" id="CP063189">
    <property type="protein sequence ID" value="WCZ32836.1"/>
    <property type="molecule type" value="Genomic_DNA"/>
</dbReference>
<keyword evidence="3" id="KW-1185">Reference proteome</keyword>
<keyword evidence="1" id="KW-0472">Membrane</keyword>
<evidence type="ECO:0000313" key="3">
    <source>
        <dbReference type="Proteomes" id="UP001220064"/>
    </source>
</evidence>
<keyword evidence="1" id="KW-0812">Transmembrane</keyword>
<sequence>MLVAALALAVVSFAALVAFVLTGQEWALWVVFASAALGASAVVADFWRKARADRRRRAEHLRSYNREP</sequence>
<reference evidence="2 3" key="1">
    <citation type="submission" date="2020-10" db="EMBL/GenBank/DDBJ databases">
        <title>Complete genome sequence of Corynebacterium massiliense DSM 45435, type strain of Corynebacterium massiliense.</title>
        <authorList>
            <person name="Busche T."/>
            <person name="Kalinowski J."/>
            <person name="Ruckert C."/>
        </authorList>
    </citation>
    <scope>NUCLEOTIDE SEQUENCE [LARGE SCALE GENOMIC DNA]</scope>
    <source>
        <strain evidence="2 3">DSM 45435</strain>
    </source>
</reference>
<evidence type="ECO:0000256" key="1">
    <source>
        <dbReference type="SAM" id="Phobius"/>
    </source>
</evidence>
<evidence type="ECO:0008006" key="4">
    <source>
        <dbReference type="Google" id="ProtNLM"/>
    </source>
</evidence>
<proteinExistence type="predicted"/>
<feature type="transmembrane region" description="Helical" evidence="1">
    <location>
        <begin position="28"/>
        <end position="47"/>
    </location>
</feature>
<organism evidence="2 3">
    <name type="scientific">Corynebacterium massiliense DSM 45435</name>
    <dbReference type="NCBI Taxonomy" id="1121364"/>
    <lineage>
        <taxon>Bacteria</taxon>
        <taxon>Bacillati</taxon>
        <taxon>Actinomycetota</taxon>
        <taxon>Actinomycetes</taxon>
        <taxon>Mycobacteriales</taxon>
        <taxon>Corynebacteriaceae</taxon>
        <taxon>Corynebacterium</taxon>
    </lineage>
</organism>
<protein>
    <recommendedName>
        <fullName evidence="4">Secreted protein</fullName>
    </recommendedName>
</protein>
<dbReference type="Proteomes" id="UP001220064">
    <property type="component" value="Chromosome"/>
</dbReference>